<reference evidence="2" key="2">
    <citation type="submission" date="2022-06" db="UniProtKB">
        <authorList>
            <consortium name="EnsemblMetazoa"/>
        </authorList>
    </citation>
    <scope>IDENTIFICATION</scope>
</reference>
<accession>A0A8R1TKX2</accession>
<keyword evidence="1" id="KW-0472">Membrane</keyword>
<dbReference type="EMBL" id="CMVM020000346">
    <property type="status" value="NOT_ANNOTATED_CDS"/>
    <property type="molecule type" value="Genomic_DNA"/>
</dbReference>
<reference evidence="3" key="1">
    <citation type="submission" date="2013-10" db="EMBL/GenBank/DDBJ databases">
        <title>Genome sequencing of Onchocerca volvulus.</title>
        <authorList>
            <person name="Cotton J."/>
            <person name="Tsai J."/>
            <person name="Stanley E."/>
            <person name="Tracey A."/>
            <person name="Holroyd N."/>
            <person name="Lustigman S."/>
            <person name="Berriman M."/>
        </authorList>
    </citation>
    <scope>NUCLEOTIDE SEQUENCE</scope>
</reference>
<evidence type="ECO:0000256" key="1">
    <source>
        <dbReference type="SAM" id="Phobius"/>
    </source>
</evidence>
<organism evidence="2 3">
    <name type="scientific">Onchocerca volvulus</name>
    <dbReference type="NCBI Taxonomy" id="6282"/>
    <lineage>
        <taxon>Eukaryota</taxon>
        <taxon>Metazoa</taxon>
        <taxon>Ecdysozoa</taxon>
        <taxon>Nematoda</taxon>
        <taxon>Chromadorea</taxon>
        <taxon>Rhabditida</taxon>
        <taxon>Spirurina</taxon>
        <taxon>Spiruromorpha</taxon>
        <taxon>Filarioidea</taxon>
        <taxon>Onchocercidae</taxon>
        <taxon>Onchocerca</taxon>
    </lineage>
</organism>
<proteinExistence type="predicted"/>
<evidence type="ECO:0000313" key="3">
    <source>
        <dbReference type="Proteomes" id="UP000024404"/>
    </source>
</evidence>
<dbReference type="OMA" id="CNISDRD"/>
<keyword evidence="1" id="KW-0812">Transmembrane</keyword>
<name>A0A8R1TKX2_ONCVO</name>
<evidence type="ECO:0000313" key="2">
    <source>
        <dbReference type="EnsemblMetazoa" id="OVOC11054.1"/>
    </source>
</evidence>
<dbReference type="Proteomes" id="UP000024404">
    <property type="component" value="Unassembled WGS sequence"/>
</dbReference>
<dbReference type="EnsemblMetazoa" id="OVOC11054.1">
    <property type="protein sequence ID" value="OVOC11054.1"/>
    <property type="gene ID" value="WBGene00247863"/>
</dbReference>
<keyword evidence="3" id="KW-1185">Reference proteome</keyword>
<dbReference type="AlphaFoldDB" id="A0A8R1TKX2"/>
<sequence>MAASVKTAFSDHDYHSDATKNLDVVTATEGMYVGLERGETRNFVKFAREKKQPNLARVKLSFFNNSKRLVEWVIKCAHNDNIQAYPKASGLIKAFDTNECTLIWQLPKPYNSWRELSALKMMLQIKLLVSETGKIVGEASSKFRAAVDPNAVCTAEEPPIHKVILNSELPDMILRKEKSTIFTTKTDDVSREIQTKIKDENFLNDSQRIYWILILLLCLLFTFLLKILSENDEF</sequence>
<protein>
    <submittedName>
        <fullName evidence="2">Uncharacterized protein</fullName>
    </submittedName>
</protein>
<keyword evidence="1" id="KW-1133">Transmembrane helix</keyword>
<feature type="transmembrane region" description="Helical" evidence="1">
    <location>
        <begin position="209"/>
        <end position="228"/>
    </location>
</feature>